<organism evidence="1 2">
    <name type="scientific">Anisodus acutangulus</name>
    <dbReference type="NCBI Taxonomy" id="402998"/>
    <lineage>
        <taxon>Eukaryota</taxon>
        <taxon>Viridiplantae</taxon>
        <taxon>Streptophyta</taxon>
        <taxon>Embryophyta</taxon>
        <taxon>Tracheophyta</taxon>
        <taxon>Spermatophyta</taxon>
        <taxon>Magnoliopsida</taxon>
        <taxon>eudicotyledons</taxon>
        <taxon>Gunneridae</taxon>
        <taxon>Pentapetalae</taxon>
        <taxon>asterids</taxon>
        <taxon>lamiids</taxon>
        <taxon>Solanales</taxon>
        <taxon>Solanaceae</taxon>
        <taxon>Solanoideae</taxon>
        <taxon>Hyoscyameae</taxon>
        <taxon>Anisodus</taxon>
    </lineage>
</organism>
<dbReference type="AlphaFoldDB" id="A0A9Q1L877"/>
<dbReference type="OrthoDB" id="1306281at2759"/>
<dbReference type="Proteomes" id="UP001152561">
    <property type="component" value="Unassembled WGS sequence"/>
</dbReference>
<protein>
    <submittedName>
        <fullName evidence="1">Uncharacterized protein</fullName>
    </submittedName>
</protein>
<reference evidence="2" key="1">
    <citation type="journal article" date="2023" name="Proc. Natl. Acad. Sci. U.S.A.">
        <title>Genomic and structural basis for evolution of tropane alkaloid biosynthesis.</title>
        <authorList>
            <person name="Wanga Y.-J."/>
            <person name="Taina T."/>
            <person name="Yua J.-Y."/>
            <person name="Lia J."/>
            <person name="Xua B."/>
            <person name="Chenc J."/>
            <person name="D'Auriad J.C."/>
            <person name="Huanga J.-P."/>
            <person name="Huanga S.-X."/>
        </authorList>
    </citation>
    <scope>NUCLEOTIDE SEQUENCE [LARGE SCALE GENOMIC DNA]</scope>
    <source>
        <strain evidence="2">cv. KIB-2019</strain>
    </source>
</reference>
<comment type="caution">
    <text evidence="1">The sequence shown here is derived from an EMBL/GenBank/DDBJ whole genome shotgun (WGS) entry which is preliminary data.</text>
</comment>
<gene>
    <name evidence="1" type="ORF">K7X08_036275</name>
</gene>
<sequence>MISSQIVLDVALNDNDRGGWIEVPSKKVSPGSTKLQQLDCTSPGRKEQAANCEDKVSRKLVCSNTFDALMINSDQELNAATPTLHISNPEIASIVKEPQAAMLIKENPMIKQPMWRINTSDHDVHSQSLESLGEKIGDFGQQLISTENDKDFVKGVTLLKYIHENGVKNPHASGPTEE</sequence>
<keyword evidence="2" id="KW-1185">Reference proteome</keyword>
<accession>A0A9Q1L877</accession>
<proteinExistence type="predicted"/>
<dbReference type="EMBL" id="JAJAGQ010000022">
    <property type="protein sequence ID" value="KAJ8529440.1"/>
    <property type="molecule type" value="Genomic_DNA"/>
</dbReference>
<name>A0A9Q1L877_9SOLA</name>
<evidence type="ECO:0000313" key="1">
    <source>
        <dbReference type="EMBL" id="KAJ8529440.1"/>
    </source>
</evidence>
<evidence type="ECO:0000313" key="2">
    <source>
        <dbReference type="Proteomes" id="UP001152561"/>
    </source>
</evidence>